<keyword evidence="2" id="KW-1185">Reference proteome</keyword>
<gene>
    <name evidence="1" type="ORF">skT53_22790</name>
</gene>
<reference evidence="1 2" key="1">
    <citation type="submission" date="2020-08" db="EMBL/GenBank/DDBJ databases">
        <title>Complete Genome Sequence of Effusibacillus dendaii Strain skT53, Isolated from Farmland soil.</title>
        <authorList>
            <person name="Konishi T."/>
            <person name="Kawasaki H."/>
        </authorList>
    </citation>
    <scope>NUCLEOTIDE SEQUENCE [LARGE SCALE GENOMIC DNA]</scope>
    <source>
        <strain evidence="2">skT53</strain>
    </source>
</reference>
<dbReference type="EMBL" id="AP023366">
    <property type="protein sequence ID" value="BCJ87294.1"/>
    <property type="molecule type" value="Genomic_DNA"/>
</dbReference>
<organism evidence="1 2">
    <name type="scientific">Effusibacillus dendaii</name>
    <dbReference type="NCBI Taxonomy" id="2743772"/>
    <lineage>
        <taxon>Bacteria</taxon>
        <taxon>Bacillati</taxon>
        <taxon>Bacillota</taxon>
        <taxon>Bacilli</taxon>
        <taxon>Bacillales</taxon>
        <taxon>Alicyclobacillaceae</taxon>
        <taxon>Effusibacillus</taxon>
    </lineage>
</organism>
<evidence type="ECO:0000313" key="1">
    <source>
        <dbReference type="EMBL" id="BCJ87294.1"/>
    </source>
</evidence>
<sequence>MMDFELLLLSWTQLTALQMILGDTSETASLRTIEEKLRDSFEISNIQLVGRTLDEYAVAFTKGQEKQIIRFDTEEVESIYDV</sequence>
<dbReference type="KEGG" id="eff:skT53_22790"/>
<name>A0A7I8DB38_9BACL</name>
<evidence type="ECO:0000313" key="2">
    <source>
        <dbReference type="Proteomes" id="UP000593802"/>
    </source>
</evidence>
<dbReference type="RefSeq" id="WP_226375202.1">
    <property type="nucleotide sequence ID" value="NZ_AP023366.1"/>
</dbReference>
<dbReference type="Proteomes" id="UP000593802">
    <property type="component" value="Chromosome"/>
</dbReference>
<dbReference type="AlphaFoldDB" id="A0A7I8DB38"/>
<protein>
    <submittedName>
        <fullName evidence="1">Uncharacterized protein</fullName>
    </submittedName>
</protein>
<proteinExistence type="predicted"/>
<accession>A0A7I8DB38</accession>